<evidence type="ECO:0000313" key="2">
    <source>
        <dbReference type="EMBL" id="MFD1528186.1"/>
    </source>
</evidence>
<feature type="region of interest" description="Disordered" evidence="1">
    <location>
        <begin position="1"/>
        <end position="24"/>
    </location>
</feature>
<name>A0ABW4FCA6_9PSEU</name>
<dbReference type="PANTHER" id="PTHR34387:SF1">
    <property type="entry name" value="PERIPLASMIC IMMUNOGENIC PROTEIN"/>
    <property type="match status" value="1"/>
</dbReference>
<protein>
    <submittedName>
        <fullName evidence="2">SIMPL domain-containing protein</fullName>
    </submittedName>
</protein>
<reference evidence="3" key="1">
    <citation type="journal article" date="2019" name="Int. J. Syst. Evol. Microbiol.">
        <title>The Global Catalogue of Microorganisms (GCM) 10K type strain sequencing project: providing services to taxonomists for standard genome sequencing and annotation.</title>
        <authorList>
            <consortium name="The Broad Institute Genomics Platform"/>
            <consortium name="The Broad Institute Genome Sequencing Center for Infectious Disease"/>
            <person name="Wu L."/>
            <person name="Ma J."/>
        </authorList>
    </citation>
    <scope>NUCLEOTIDE SEQUENCE [LARGE SCALE GENOMIC DNA]</scope>
    <source>
        <strain evidence="3">JCM 12165</strain>
    </source>
</reference>
<sequence length="213" mass="22636">MSETAGHTGGPEIVTEGTGWHEQPGDRAELDVAFSAVARTRSDAVRDLGQKVAAAAPALELPGLVVRSRRLWVHNEWRGKRIVGCRAGEQFELVITDVSVLEPALSALVGAEPTDLQGPRWVLTDPAAAQREAQRNAVADARARAEGYAEALGGTLGPLLRLSEAPEHGVPMAYRARMAAGAESAAPDVHDLGLEPEPVRVTARCTTTWSLRA</sequence>
<comment type="caution">
    <text evidence="2">The sequence shown here is derived from an EMBL/GenBank/DDBJ whole genome shotgun (WGS) entry which is preliminary data.</text>
</comment>
<dbReference type="PANTHER" id="PTHR34387">
    <property type="entry name" value="SLR1258 PROTEIN"/>
    <property type="match status" value="1"/>
</dbReference>
<accession>A0ABW4FCA6</accession>
<gene>
    <name evidence="2" type="ORF">ACFSCY_01890</name>
</gene>
<dbReference type="Gene3D" id="3.30.110.170">
    <property type="entry name" value="Protein of unknown function (DUF541), domain 1"/>
    <property type="match status" value="1"/>
</dbReference>
<dbReference type="Gene3D" id="3.30.70.2970">
    <property type="entry name" value="Protein of unknown function (DUF541), domain 2"/>
    <property type="match status" value="1"/>
</dbReference>
<dbReference type="Proteomes" id="UP001597145">
    <property type="component" value="Unassembled WGS sequence"/>
</dbReference>
<dbReference type="Pfam" id="PF04402">
    <property type="entry name" value="SIMPL"/>
    <property type="match status" value="1"/>
</dbReference>
<organism evidence="2 3">
    <name type="scientific">Pseudonocardia aurantiaca</name>
    <dbReference type="NCBI Taxonomy" id="75290"/>
    <lineage>
        <taxon>Bacteria</taxon>
        <taxon>Bacillati</taxon>
        <taxon>Actinomycetota</taxon>
        <taxon>Actinomycetes</taxon>
        <taxon>Pseudonocardiales</taxon>
        <taxon>Pseudonocardiaceae</taxon>
        <taxon>Pseudonocardia</taxon>
    </lineage>
</organism>
<evidence type="ECO:0000313" key="3">
    <source>
        <dbReference type="Proteomes" id="UP001597145"/>
    </source>
</evidence>
<evidence type="ECO:0000256" key="1">
    <source>
        <dbReference type="SAM" id="MobiDB-lite"/>
    </source>
</evidence>
<proteinExistence type="predicted"/>
<keyword evidence="3" id="KW-1185">Reference proteome</keyword>
<dbReference type="InterPro" id="IPR052022">
    <property type="entry name" value="26kDa_periplasmic_antigen"/>
</dbReference>
<dbReference type="InterPro" id="IPR007497">
    <property type="entry name" value="SIMPL/DUF541"/>
</dbReference>
<dbReference type="EMBL" id="JBHUCP010000001">
    <property type="protein sequence ID" value="MFD1528186.1"/>
    <property type="molecule type" value="Genomic_DNA"/>
</dbReference>
<dbReference type="RefSeq" id="WP_343972516.1">
    <property type="nucleotide sequence ID" value="NZ_BAAAJG010000003.1"/>
</dbReference>